<dbReference type="Proteomes" id="UP001250698">
    <property type="component" value="Unassembled WGS sequence"/>
</dbReference>
<reference evidence="3 4" key="1">
    <citation type="submission" date="2023-10" db="EMBL/GenBank/DDBJ databases">
        <title>Hymenobacter endophyticus sp. nov., an isolate from the leaf tissues of wheat.</title>
        <authorList>
            <person name="Dai Y."/>
        </authorList>
    </citation>
    <scope>NUCLEOTIDE SEQUENCE [LARGE SCALE GENOMIC DNA]</scope>
    <source>
        <strain evidence="3 4">ZK17L-C2</strain>
    </source>
</reference>
<evidence type="ECO:0000313" key="4">
    <source>
        <dbReference type="Proteomes" id="UP001250698"/>
    </source>
</evidence>
<evidence type="ECO:0000256" key="1">
    <source>
        <dbReference type="ARBA" id="ARBA00009820"/>
    </source>
</evidence>
<evidence type="ECO:0008006" key="5">
    <source>
        <dbReference type="Google" id="ProtNLM"/>
    </source>
</evidence>
<evidence type="ECO:0000313" key="3">
    <source>
        <dbReference type="EMBL" id="MDU0369635.1"/>
    </source>
</evidence>
<evidence type="ECO:0000256" key="2">
    <source>
        <dbReference type="SAM" id="SignalP"/>
    </source>
</evidence>
<dbReference type="InterPro" id="IPR011042">
    <property type="entry name" value="6-blade_b-propeller_TolB-like"/>
</dbReference>
<name>A0ABU3TE74_9BACT</name>
<dbReference type="SUPFAM" id="SSF82171">
    <property type="entry name" value="DPP6 N-terminal domain-like"/>
    <property type="match status" value="1"/>
</dbReference>
<dbReference type="InterPro" id="IPR011659">
    <property type="entry name" value="WD40"/>
</dbReference>
<keyword evidence="2" id="KW-0732">Signal</keyword>
<organism evidence="3 4">
    <name type="scientific">Hymenobacter endophyticus</name>
    <dbReference type="NCBI Taxonomy" id="3076335"/>
    <lineage>
        <taxon>Bacteria</taxon>
        <taxon>Pseudomonadati</taxon>
        <taxon>Bacteroidota</taxon>
        <taxon>Cytophagia</taxon>
        <taxon>Cytophagales</taxon>
        <taxon>Hymenobacteraceae</taxon>
        <taxon>Hymenobacter</taxon>
    </lineage>
</organism>
<proteinExistence type="inferred from homology"/>
<feature type="chain" id="PRO_5046274964" description="Biopolymer transporter Tol" evidence="2">
    <location>
        <begin position="24"/>
        <end position="958"/>
    </location>
</feature>
<dbReference type="PANTHER" id="PTHR36842">
    <property type="entry name" value="PROTEIN TOLB HOMOLOG"/>
    <property type="match status" value="1"/>
</dbReference>
<protein>
    <recommendedName>
        <fullName evidence="5">Biopolymer transporter Tol</fullName>
    </recommendedName>
</protein>
<gene>
    <name evidence="3" type="ORF">ROI90_04445</name>
</gene>
<dbReference type="RefSeq" id="WP_315997126.1">
    <property type="nucleotide sequence ID" value="NZ_JAWDJT010000002.1"/>
</dbReference>
<comment type="similarity">
    <text evidence="1">Belongs to the TolB family.</text>
</comment>
<sequence>MKFPFRTLWPALGLAVLPLLASAQTLLPIEQQVPAAVRWYEVRTPHFRVVYPQGFEQQARRTAARLEQVHEPAGASLGLAARPVTVVLQTRNTIGNGFVTLLPRHSEFFTTFPQDPYLPGTLDWLDELTVHEYRHVVQFDKAHQGLGQLGYLFGGYGGLGLTTLGVPDWFAEGDAVGTETALTRSGRGRIPNFDAYFRANLLAGRRYSYAKAVAGSFRDNVPNHYVLGYFLTSRLKRTAPDPGVWGTVLNRYYRFPVYPLSFSDKLRRTTGLRTDDLYGQTVRELDSLWRQQAAARPLTPATELPVAATEKVFTEYQFPQYLDDSTVVALKSGLGHTPQLVALRRGQPERELWVMGLHHNPEQLSAGGGRVAWLEFRYHPRWQQQVYSELRVLDVATGQVSRPGRRSRYTTAVLSPDGRRLLAVSTDSSYQHRLHLLDTETGRELRTFDNPENLPYLHPRFAPDGHTAAVVRLEAAGKRLELLDTETGQARVLLPAANDNIAQPQPGPDFVLFTSPRSGQEEVYAVRISTGEVQQVTSRPVGSYHPTLSPDGQRLAFHEIKAQGSRVLEMPLSPGQWQPAPPAALAPNRYADELTAREPGARTVGPILPQDGPVGPVLMARRYRRLPHAPNLYGWGLVQSPSGNGLNLGIRAQDVLSTTQAVAGVGFDGIERAGRVFADVSYQGLGPVLDMSVEHGGRRAIGPLPTGGLSEETWQYNRLSLGSRLPLVLTTSRMLTSLTVGAFYQREQARNYPFVPRPSPVEVTIRPLNVLLGTVSFSRTLRQSTRDVAPRWGQSVLLTVRDTPFGRGLEARQLGAQGSLFLPGVGLHHALRLRAGYQYQQQQEYRFGAAIFYPRNLPYLGANYLTAASAEYRLPLADVHWELGRVLYVQRLKANVFADGVRAQSGTLRRNYYSTGFDVSAVFNPLRLRTPLEVGLRTVYNSYYRVWELQPLVLNVGF</sequence>
<accession>A0ABU3TE74</accession>
<feature type="signal peptide" evidence="2">
    <location>
        <begin position="1"/>
        <end position="23"/>
    </location>
</feature>
<dbReference type="PANTHER" id="PTHR36842:SF1">
    <property type="entry name" value="PROTEIN TOLB"/>
    <property type="match status" value="1"/>
</dbReference>
<comment type="caution">
    <text evidence="3">The sequence shown here is derived from an EMBL/GenBank/DDBJ whole genome shotgun (WGS) entry which is preliminary data.</text>
</comment>
<dbReference type="Pfam" id="PF07676">
    <property type="entry name" value="PD40"/>
    <property type="match status" value="1"/>
</dbReference>
<keyword evidence="4" id="KW-1185">Reference proteome</keyword>
<dbReference type="Gene3D" id="2.120.10.30">
    <property type="entry name" value="TolB, C-terminal domain"/>
    <property type="match status" value="1"/>
</dbReference>
<dbReference type="EMBL" id="JAWDJT010000002">
    <property type="protein sequence ID" value="MDU0369635.1"/>
    <property type="molecule type" value="Genomic_DNA"/>
</dbReference>